<comment type="similarity">
    <text evidence="2 5">Belongs to the phosphorylase b kinase regulatory chain family.</text>
</comment>
<dbReference type="InterPro" id="IPR008928">
    <property type="entry name" value="6-hairpin_glycosidase_sf"/>
</dbReference>
<dbReference type="UniPathway" id="UPA00163"/>
<gene>
    <name evidence="7" type="ORF">OXX778_LOCUS3664</name>
</gene>
<comment type="pathway">
    <text evidence="1 5">Glycan biosynthesis; glycogen metabolism.</text>
</comment>
<dbReference type="InterPro" id="IPR011613">
    <property type="entry name" value="GH15-like"/>
</dbReference>
<keyword evidence="5" id="KW-0636">Prenylation</keyword>
<name>A0A813P1G1_9BILA</name>
<dbReference type="GO" id="GO:0005977">
    <property type="term" value="P:glycogen metabolic process"/>
    <property type="evidence" value="ECO:0007669"/>
    <property type="project" value="UniProtKB-UniPathway"/>
</dbReference>
<comment type="caution">
    <text evidence="7">The sequence shown here is derived from an EMBL/GenBank/DDBJ whole genome shotgun (WGS) entry which is preliminary data.</text>
</comment>
<keyword evidence="5" id="KW-1003">Cell membrane</keyword>
<evidence type="ECO:0000313" key="8">
    <source>
        <dbReference type="Proteomes" id="UP000663879"/>
    </source>
</evidence>
<dbReference type="PANTHER" id="PTHR10749:SF8">
    <property type="entry name" value="PHOSPHORYLASE B KINASE REGULATORY SUBUNIT BETA"/>
    <property type="match status" value="1"/>
</dbReference>
<dbReference type="PANTHER" id="PTHR10749">
    <property type="entry name" value="PHOSPHORYLASE B KINASE REGULATORY SUBUNIT"/>
    <property type="match status" value="1"/>
</dbReference>
<dbReference type="OrthoDB" id="5971574at2759"/>
<evidence type="ECO:0000256" key="1">
    <source>
        <dbReference type="ARBA" id="ARBA00005131"/>
    </source>
</evidence>
<evidence type="ECO:0000256" key="3">
    <source>
        <dbReference type="ARBA" id="ARBA00022600"/>
    </source>
</evidence>
<accession>A0A813P1G1</accession>
<dbReference type="GO" id="GO:0005964">
    <property type="term" value="C:phosphorylase kinase complex"/>
    <property type="evidence" value="ECO:0007669"/>
    <property type="project" value="TreeGrafter"/>
</dbReference>
<comment type="subcellular location">
    <subcellularLocation>
        <location evidence="5">Cell membrane</location>
        <topology evidence="5">Lipid-anchor</topology>
        <orientation evidence="5">Cytoplasmic side</orientation>
    </subcellularLocation>
</comment>
<evidence type="ECO:0000256" key="4">
    <source>
        <dbReference type="ARBA" id="ARBA00022860"/>
    </source>
</evidence>
<dbReference type="GO" id="GO:0005516">
    <property type="term" value="F:calmodulin binding"/>
    <property type="evidence" value="ECO:0007669"/>
    <property type="project" value="UniProtKB-KW"/>
</dbReference>
<dbReference type="AlphaFoldDB" id="A0A813P1G1"/>
<dbReference type="Pfam" id="PF00723">
    <property type="entry name" value="Glyco_hydro_15"/>
    <property type="match status" value="1"/>
</dbReference>
<keyword evidence="4 5" id="KW-0112">Calmodulin-binding</keyword>
<comment type="function">
    <text evidence="5">Phosphorylase b kinase catalyzes the phosphorylation of serine in certain substrates, including troponin I.</text>
</comment>
<evidence type="ECO:0000313" key="7">
    <source>
        <dbReference type="EMBL" id="CAF0746237.1"/>
    </source>
</evidence>
<keyword evidence="5" id="KW-0472">Membrane</keyword>
<dbReference type="GO" id="GO:0005886">
    <property type="term" value="C:plasma membrane"/>
    <property type="evidence" value="ECO:0007669"/>
    <property type="project" value="UniProtKB-SubCell"/>
</dbReference>
<dbReference type="InterPro" id="IPR008734">
    <property type="entry name" value="PHK_A/B_su"/>
</dbReference>
<dbReference type="EMBL" id="CAJNOC010000331">
    <property type="protein sequence ID" value="CAF0746237.1"/>
    <property type="molecule type" value="Genomic_DNA"/>
</dbReference>
<feature type="domain" description="GH15-like" evidence="6">
    <location>
        <begin position="93"/>
        <end position="518"/>
    </location>
</feature>
<evidence type="ECO:0000256" key="2">
    <source>
        <dbReference type="ARBA" id="ARBA00007128"/>
    </source>
</evidence>
<dbReference type="SUPFAM" id="SSF48208">
    <property type="entry name" value="Six-hairpin glycosidases"/>
    <property type="match status" value="1"/>
</dbReference>
<keyword evidence="3 5" id="KW-0321">Glycogen metabolism</keyword>
<keyword evidence="8" id="KW-1185">Reference proteome</keyword>
<evidence type="ECO:0000256" key="5">
    <source>
        <dbReference type="RuleBase" id="RU364123"/>
    </source>
</evidence>
<evidence type="ECO:0000259" key="6">
    <source>
        <dbReference type="Pfam" id="PF00723"/>
    </source>
</evidence>
<sequence length="569" mass="65276">MLFETSTVDGSSKNSTNSCAVRPSISEINYINYINSTRIGLAKQNQGNPDDFNESLNKSTNFANLTSNSSISDNNESSIQNESMKLRNLYDTLDQYYKQIYRNIIQYQSPTTGLFPVFTDCKTSNVGHVRDTTYCAKSVWALRQCYIKVDSDNGRTHLLGQVAVKAMRGILFCWMRQAFKLEKYKLNQSTENALHTQFDIITGDEINDPYYGHLQIDCISLYLVTLAQMITSGLQIIFSTDEVNFIQGLVFYIERAYRTPDYGMFERGTKYNNNECELNASSIGMAKAALESMNGFNLYGDNGCSWSVVYVDIDAHNRNRTTLETLLPRESSSKNTSVALLSTIGFPAFAVHDPSLISKTVNKCLRRLKGNYGFKRFLRDGANHLLEDTTKPFYEASEVKNFDGVENEYPIFFCYMLINAIFSNNLEEAKKYYNSIQRLLRNTNKGPILPYYYYYVPLEYLEFERSNPGSQEKVPSPELEKNSSHLWSQSLWFICQLLVEKVLLIQDLDPIRRYLQPSERPRQSKRYSTFKVPNRNGFYSDLTVHICCIAESVRLQQMLANYGIQSQTP</sequence>
<proteinExistence type="inferred from homology"/>
<dbReference type="Proteomes" id="UP000663879">
    <property type="component" value="Unassembled WGS sequence"/>
</dbReference>
<reference evidence="7" key="1">
    <citation type="submission" date="2021-02" db="EMBL/GenBank/DDBJ databases">
        <authorList>
            <person name="Nowell W R."/>
        </authorList>
    </citation>
    <scope>NUCLEOTIDE SEQUENCE</scope>
    <source>
        <strain evidence="7">Ploen Becks lab</strain>
    </source>
</reference>
<feature type="non-terminal residue" evidence="7">
    <location>
        <position position="1"/>
    </location>
</feature>
<keyword evidence="5" id="KW-0119">Carbohydrate metabolism</keyword>
<organism evidence="7 8">
    <name type="scientific">Brachionus calyciflorus</name>
    <dbReference type="NCBI Taxonomy" id="104777"/>
    <lineage>
        <taxon>Eukaryota</taxon>
        <taxon>Metazoa</taxon>
        <taxon>Spiralia</taxon>
        <taxon>Gnathifera</taxon>
        <taxon>Rotifera</taxon>
        <taxon>Eurotatoria</taxon>
        <taxon>Monogononta</taxon>
        <taxon>Pseudotrocha</taxon>
        <taxon>Ploima</taxon>
        <taxon>Brachionidae</taxon>
        <taxon>Brachionus</taxon>
    </lineage>
</organism>
<keyword evidence="5" id="KW-0449">Lipoprotein</keyword>
<protein>
    <recommendedName>
        <fullName evidence="5">Phosphorylase b kinase regulatory subunit</fullName>
    </recommendedName>
</protein>